<accession>A0AAX4KVD1</accession>
<evidence type="ECO:0000313" key="1">
    <source>
        <dbReference type="EMBL" id="WWD10318.1"/>
    </source>
</evidence>
<gene>
    <name evidence="1" type="ORF">V865_008453</name>
</gene>
<dbReference type="KEGG" id="ker:91107254"/>
<reference evidence="1 2" key="1">
    <citation type="submission" date="2024-01" db="EMBL/GenBank/DDBJ databases">
        <title>Comparative genomics of Cryptococcus and Kwoniella reveals pathogenesis evolution and contrasting modes of karyotype evolution via chromosome fusion or intercentromeric recombination.</title>
        <authorList>
            <person name="Coelho M.A."/>
            <person name="David-Palma M."/>
            <person name="Shea T."/>
            <person name="Bowers K."/>
            <person name="McGinley-Smith S."/>
            <person name="Mohammad A.W."/>
            <person name="Gnirke A."/>
            <person name="Yurkov A.M."/>
            <person name="Nowrousian M."/>
            <person name="Sun S."/>
            <person name="Cuomo C.A."/>
            <person name="Heitman J."/>
        </authorList>
    </citation>
    <scope>NUCLEOTIDE SEQUENCE [LARGE SCALE GENOMIC DNA]</scope>
    <source>
        <strain evidence="1 2">PYCC6329</strain>
    </source>
</reference>
<name>A0AAX4KVD1_9TREE</name>
<protein>
    <submittedName>
        <fullName evidence="1">Uncharacterized protein</fullName>
    </submittedName>
</protein>
<proteinExistence type="predicted"/>
<dbReference type="AlphaFoldDB" id="A0AAX4KVD1"/>
<sequence length="158" mass="18455">MYPQFTSFDPYGYLSRPSQATLVEPSTPNLPKPFQQFTNSGQTPFLHWRNYDIIGLDRNTASVFFNTLDRDIHVAMTRRRFLLSSPQQYQTIELRMDIIPYNETEADLYDYETAFFLRCGKAKEWSSWERKVLHEVVEGCLPRGCTCSFSQMDVARAT</sequence>
<dbReference type="EMBL" id="CP144091">
    <property type="protein sequence ID" value="WWD10318.1"/>
    <property type="molecule type" value="Genomic_DNA"/>
</dbReference>
<dbReference type="Proteomes" id="UP001358614">
    <property type="component" value="Chromosome 3"/>
</dbReference>
<evidence type="ECO:0000313" key="2">
    <source>
        <dbReference type="Proteomes" id="UP001358614"/>
    </source>
</evidence>
<keyword evidence="2" id="KW-1185">Reference proteome</keyword>
<organism evidence="1 2">
    <name type="scientific">Kwoniella europaea PYCC6329</name>
    <dbReference type="NCBI Taxonomy" id="1423913"/>
    <lineage>
        <taxon>Eukaryota</taxon>
        <taxon>Fungi</taxon>
        <taxon>Dikarya</taxon>
        <taxon>Basidiomycota</taxon>
        <taxon>Agaricomycotina</taxon>
        <taxon>Tremellomycetes</taxon>
        <taxon>Tremellales</taxon>
        <taxon>Cryptococcaceae</taxon>
        <taxon>Kwoniella</taxon>
    </lineage>
</organism>
<dbReference type="GeneID" id="91107254"/>
<dbReference type="RefSeq" id="XP_066088285.1">
    <property type="nucleotide sequence ID" value="XM_066232188.1"/>
</dbReference>